<dbReference type="Proteomes" id="UP001619887">
    <property type="component" value="Unassembled WGS sequence"/>
</dbReference>
<dbReference type="AlphaFoldDB" id="A0ABD2GZE9"/>
<dbReference type="EMBL" id="JBIYXZ010002074">
    <property type="protein sequence ID" value="KAL3059078.1"/>
    <property type="molecule type" value="Genomic_DNA"/>
</dbReference>
<evidence type="ECO:0000256" key="1">
    <source>
        <dbReference type="SAM" id="MobiDB-lite"/>
    </source>
</evidence>
<keyword evidence="3" id="KW-1185">Reference proteome</keyword>
<gene>
    <name evidence="2" type="ORF">OYC64_011085</name>
</gene>
<evidence type="ECO:0000313" key="3">
    <source>
        <dbReference type="Proteomes" id="UP001619887"/>
    </source>
</evidence>
<name>A0ABD2GZE9_PAGBO</name>
<evidence type="ECO:0000313" key="2">
    <source>
        <dbReference type="EMBL" id="KAL3059078.1"/>
    </source>
</evidence>
<feature type="region of interest" description="Disordered" evidence="1">
    <location>
        <begin position="141"/>
        <end position="167"/>
    </location>
</feature>
<comment type="caution">
    <text evidence="2">The sequence shown here is derived from an EMBL/GenBank/DDBJ whole genome shotgun (WGS) entry which is preliminary data.</text>
</comment>
<reference evidence="2 3" key="2">
    <citation type="journal article" date="2024" name="G3 (Bethesda)">
        <title>The genome of the cryopelagic Antarctic bald notothen, Trematomus borchgrevinki.</title>
        <authorList>
            <person name="Rayamajhi N."/>
            <person name="Rivera-Colon A.G."/>
            <person name="Minhas B.F."/>
            <person name="Cheng C.C."/>
            <person name="Catchen J.M."/>
        </authorList>
    </citation>
    <scope>NUCLEOTIDE SEQUENCE [LARGE SCALE GENOMIC DNA]</scope>
    <source>
        <strain evidence="2">AGRC-2024</strain>
    </source>
</reference>
<feature type="region of interest" description="Disordered" evidence="1">
    <location>
        <begin position="1"/>
        <end position="21"/>
    </location>
</feature>
<feature type="compositionally biased region" description="Basic and acidic residues" evidence="1">
    <location>
        <begin position="153"/>
        <end position="167"/>
    </location>
</feature>
<reference evidence="2 3" key="1">
    <citation type="journal article" date="2022" name="G3 (Bethesda)">
        <title>Evaluating Illumina-, Nanopore-, and PacBio-based genome assembly strategies with the bald notothen, Trematomus borchgrevinki.</title>
        <authorList>
            <person name="Rayamajhi N."/>
            <person name="Cheng C.C."/>
            <person name="Catchen J.M."/>
        </authorList>
    </citation>
    <scope>NUCLEOTIDE SEQUENCE [LARGE SCALE GENOMIC DNA]</scope>
    <source>
        <strain evidence="2">AGRC-2024</strain>
    </source>
</reference>
<feature type="compositionally biased region" description="Basic and acidic residues" evidence="1">
    <location>
        <begin position="78"/>
        <end position="95"/>
    </location>
</feature>
<proteinExistence type="predicted"/>
<protein>
    <submittedName>
        <fullName evidence="2">Uncharacterized protein</fullName>
    </submittedName>
</protein>
<sequence>MDRLNREATRPQLRSQGHLYGEDSLLRKASSMERIYKGDSLLRDLAASRSQRDATLPRVRTPDSDSAYKRYSSLLRGRSPERTVRDGRFASRDSTPEPQYRARSLGRDISPVRSFRRDDSEDEEDDDNFVAAKVREYYSTLKTDSSSSSALPEPKKTYKDNPKDLSI</sequence>
<accession>A0ABD2GZE9</accession>
<feature type="region of interest" description="Disordered" evidence="1">
    <location>
        <begin position="47"/>
        <end position="129"/>
    </location>
</feature>
<organism evidence="2 3">
    <name type="scientific">Pagothenia borchgrevinki</name>
    <name type="common">Bald rockcod</name>
    <name type="synonym">Trematomus borchgrevinki</name>
    <dbReference type="NCBI Taxonomy" id="8213"/>
    <lineage>
        <taxon>Eukaryota</taxon>
        <taxon>Metazoa</taxon>
        <taxon>Chordata</taxon>
        <taxon>Craniata</taxon>
        <taxon>Vertebrata</taxon>
        <taxon>Euteleostomi</taxon>
        <taxon>Actinopterygii</taxon>
        <taxon>Neopterygii</taxon>
        <taxon>Teleostei</taxon>
        <taxon>Neoteleostei</taxon>
        <taxon>Acanthomorphata</taxon>
        <taxon>Eupercaria</taxon>
        <taxon>Perciformes</taxon>
        <taxon>Notothenioidei</taxon>
        <taxon>Nototheniidae</taxon>
        <taxon>Pagothenia</taxon>
    </lineage>
</organism>